<protein>
    <submittedName>
        <fullName evidence="3">Uncharacterized protein</fullName>
    </submittedName>
</protein>
<feature type="compositionally biased region" description="Low complexity" evidence="1">
    <location>
        <begin position="332"/>
        <end position="351"/>
    </location>
</feature>
<name>A0AAV4IHQ0_9GAST</name>
<keyword evidence="2" id="KW-0812">Transmembrane</keyword>
<reference evidence="3 4" key="1">
    <citation type="journal article" date="2021" name="Elife">
        <title>Chloroplast acquisition without the gene transfer in kleptoplastic sea slugs, Plakobranchus ocellatus.</title>
        <authorList>
            <person name="Maeda T."/>
            <person name="Takahashi S."/>
            <person name="Yoshida T."/>
            <person name="Shimamura S."/>
            <person name="Takaki Y."/>
            <person name="Nagai Y."/>
            <person name="Toyoda A."/>
            <person name="Suzuki Y."/>
            <person name="Arimoto A."/>
            <person name="Ishii H."/>
            <person name="Satoh N."/>
            <person name="Nishiyama T."/>
            <person name="Hasebe M."/>
            <person name="Maruyama T."/>
            <person name="Minagawa J."/>
            <person name="Obokata J."/>
            <person name="Shigenobu S."/>
        </authorList>
    </citation>
    <scope>NUCLEOTIDE SEQUENCE [LARGE SCALE GENOMIC DNA]</scope>
</reference>
<keyword evidence="4" id="KW-1185">Reference proteome</keyword>
<proteinExistence type="predicted"/>
<feature type="transmembrane region" description="Helical" evidence="2">
    <location>
        <begin position="225"/>
        <end position="246"/>
    </location>
</feature>
<dbReference type="Proteomes" id="UP000762676">
    <property type="component" value="Unassembled WGS sequence"/>
</dbReference>
<feature type="region of interest" description="Disordered" evidence="1">
    <location>
        <begin position="310"/>
        <end position="357"/>
    </location>
</feature>
<feature type="transmembrane region" description="Helical" evidence="2">
    <location>
        <begin position="152"/>
        <end position="180"/>
    </location>
</feature>
<evidence type="ECO:0000313" key="3">
    <source>
        <dbReference type="EMBL" id="GFS08172.1"/>
    </source>
</evidence>
<feature type="transmembrane region" description="Helical" evidence="2">
    <location>
        <begin position="41"/>
        <end position="66"/>
    </location>
</feature>
<sequence length="357" mass="39689">MSASVYANPYIYKPPPPRIDYPDLFYGFRNLTCRYILDSKILALAVLILGLATVVISAMCFLPFWFKLVLDPVQGTFGTEPVKRELTISTGLFYMRLDHFDNTMAMDTYTNTDTVPPVLQAAQAFFVLGSCILVGCFGASIILVLRRFASVTALMVLAGATTVSAVCQICVIIFCAALVLESSCDPYDTGDSCNYNDNLDWNLIPLYSQFYRVEPHLTPYVKADWAFYIAIIGALVNIGAAVMVWIEAFMTSNNLRQIRYQQLKEFRDPYEKESDQKFRYQPPSRPGPNMYGMQPVIMPDHPYEGMVIEGPPSDAYIPPASFAPQPRPPSPGFGRRYGPPSSTSSFSGPSGAVEIDL</sequence>
<dbReference type="EMBL" id="BMAT01002507">
    <property type="protein sequence ID" value="GFS08172.1"/>
    <property type="molecule type" value="Genomic_DNA"/>
</dbReference>
<organism evidence="3 4">
    <name type="scientific">Elysia marginata</name>
    <dbReference type="NCBI Taxonomy" id="1093978"/>
    <lineage>
        <taxon>Eukaryota</taxon>
        <taxon>Metazoa</taxon>
        <taxon>Spiralia</taxon>
        <taxon>Lophotrochozoa</taxon>
        <taxon>Mollusca</taxon>
        <taxon>Gastropoda</taxon>
        <taxon>Heterobranchia</taxon>
        <taxon>Euthyneura</taxon>
        <taxon>Panpulmonata</taxon>
        <taxon>Sacoglossa</taxon>
        <taxon>Placobranchoidea</taxon>
        <taxon>Plakobranchidae</taxon>
        <taxon>Elysia</taxon>
    </lineage>
</organism>
<evidence type="ECO:0000256" key="2">
    <source>
        <dbReference type="SAM" id="Phobius"/>
    </source>
</evidence>
<keyword evidence="2" id="KW-1133">Transmembrane helix</keyword>
<gene>
    <name evidence="3" type="ORF">ElyMa_001267200</name>
</gene>
<accession>A0AAV4IHQ0</accession>
<evidence type="ECO:0000313" key="4">
    <source>
        <dbReference type="Proteomes" id="UP000762676"/>
    </source>
</evidence>
<dbReference type="AlphaFoldDB" id="A0AAV4IHQ0"/>
<feature type="transmembrane region" description="Helical" evidence="2">
    <location>
        <begin position="124"/>
        <end position="145"/>
    </location>
</feature>
<evidence type="ECO:0000256" key="1">
    <source>
        <dbReference type="SAM" id="MobiDB-lite"/>
    </source>
</evidence>
<comment type="caution">
    <text evidence="3">The sequence shown here is derived from an EMBL/GenBank/DDBJ whole genome shotgun (WGS) entry which is preliminary data.</text>
</comment>
<keyword evidence="2" id="KW-0472">Membrane</keyword>